<evidence type="ECO:0000256" key="7">
    <source>
        <dbReference type="SAM" id="Phobius"/>
    </source>
</evidence>
<keyword evidence="11" id="KW-1185">Reference proteome</keyword>
<keyword evidence="3" id="KW-0547">Nucleotide-binding</keyword>
<dbReference type="Gene3D" id="1.20.1560.10">
    <property type="entry name" value="ABC transporter type 1, transmembrane domain"/>
    <property type="match status" value="1"/>
</dbReference>
<keyword evidence="6 7" id="KW-0472">Membrane</keyword>
<feature type="domain" description="ABC transmembrane type-1" evidence="9">
    <location>
        <begin position="19"/>
        <end position="212"/>
    </location>
</feature>
<keyword evidence="5 7" id="KW-1133">Transmembrane helix</keyword>
<dbReference type="SUPFAM" id="SSF52540">
    <property type="entry name" value="P-loop containing nucleoside triphosphate hydrolases"/>
    <property type="match status" value="1"/>
</dbReference>
<organism evidence="10 11">
    <name type="scientific">Chondromyces crocatus</name>
    <dbReference type="NCBI Taxonomy" id="52"/>
    <lineage>
        <taxon>Bacteria</taxon>
        <taxon>Pseudomonadati</taxon>
        <taxon>Myxococcota</taxon>
        <taxon>Polyangia</taxon>
        <taxon>Polyangiales</taxon>
        <taxon>Polyangiaceae</taxon>
        <taxon>Chondromyces</taxon>
    </lineage>
</organism>
<dbReference type="GO" id="GO:0140359">
    <property type="term" value="F:ABC-type transporter activity"/>
    <property type="evidence" value="ECO:0007669"/>
    <property type="project" value="InterPro"/>
</dbReference>
<evidence type="ECO:0000259" key="8">
    <source>
        <dbReference type="PROSITE" id="PS50893"/>
    </source>
</evidence>
<dbReference type="PROSITE" id="PS50893">
    <property type="entry name" value="ABC_TRANSPORTER_2"/>
    <property type="match status" value="1"/>
</dbReference>
<dbReference type="InterPro" id="IPR003439">
    <property type="entry name" value="ABC_transporter-like_ATP-bd"/>
</dbReference>
<proteinExistence type="predicted"/>
<dbReference type="Pfam" id="PF00005">
    <property type="entry name" value="ABC_tran"/>
    <property type="match status" value="1"/>
</dbReference>
<evidence type="ECO:0000256" key="3">
    <source>
        <dbReference type="ARBA" id="ARBA00022741"/>
    </source>
</evidence>
<dbReference type="STRING" id="52.CMC5_041790"/>
<dbReference type="InterPro" id="IPR039421">
    <property type="entry name" value="Type_1_exporter"/>
</dbReference>
<dbReference type="GO" id="GO:0005524">
    <property type="term" value="F:ATP binding"/>
    <property type="evidence" value="ECO:0007669"/>
    <property type="project" value="UniProtKB-KW"/>
</dbReference>
<evidence type="ECO:0000256" key="1">
    <source>
        <dbReference type="ARBA" id="ARBA00004651"/>
    </source>
</evidence>
<feature type="transmembrane region" description="Helical" evidence="7">
    <location>
        <begin position="236"/>
        <end position="256"/>
    </location>
</feature>
<name>A0A0K1EGN0_CHOCO</name>
<dbReference type="KEGG" id="ccro:CMC5_041790"/>
<dbReference type="InterPro" id="IPR011527">
    <property type="entry name" value="ABC1_TM_dom"/>
</dbReference>
<dbReference type="GO" id="GO:0015833">
    <property type="term" value="P:peptide transport"/>
    <property type="evidence" value="ECO:0007669"/>
    <property type="project" value="InterPro"/>
</dbReference>
<evidence type="ECO:0000256" key="5">
    <source>
        <dbReference type="ARBA" id="ARBA00022989"/>
    </source>
</evidence>
<feature type="transmembrane region" description="Helical" evidence="7">
    <location>
        <begin position="18"/>
        <end position="39"/>
    </location>
</feature>
<sequence length="560" mass="61811">MTLIELVTQEAAPERRKILVAAGVSGVANTIVMGLVNQITQTDAAETSARTFVMFGLAVAIYVVGARNIYHRMTTVLESALHRVKTRIVAKVEQADMEKLERIGTAEIYDRITDNVAVVSESAGRLAFFLQSVCIIVASTLYLASLSLPAFCAISLLIVGGFMLYAGKNREIGEYFHRAALTRITFFNQLTDLLQGSKEVKFNRRRGRELREDLVQTSAILRDDTKRANALLDDNFIFAACILFAALGTIVFLMPLQIEIAAKTQQMLIAGVLFAWGPLSGCMGGIPAYIRSNVALSAIDDLERRLDGALEAGRGAEAHDPWGGRLTKAIEVDQLEYTYASDDGREAFRIGPISLTLQAGETIFIVGGNGSGKSTFLKNLTGLYRPELGALIVDGTPVTEVNVAAYRELFSAIYSDFHLFSKLYGVPAVDGEKVRALLEQMHLQKKTAFEKDRFTRRDLSTGQRKRLAMIVTLLEDRPICVFDEWAADQDPEFRRHFYEELLPALKRRGKTVLAVSHDDRYFHCADRVVTLEYGKVRSVEPGSACGVPPAPGNDLRRSDG</sequence>
<dbReference type="NCBIfam" id="TIGR01194">
    <property type="entry name" value="cyc_pep_trnsptr"/>
    <property type="match status" value="1"/>
</dbReference>
<dbReference type="PATRIC" id="fig|52.7.peg.4599"/>
<dbReference type="SMART" id="SM00382">
    <property type="entry name" value="AAA"/>
    <property type="match status" value="1"/>
</dbReference>
<dbReference type="SUPFAM" id="SSF90123">
    <property type="entry name" value="ABC transporter transmembrane region"/>
    <property type="match status" value="1"/>
</dbReference>
<evidence type="ECO:0000259" key="9">
    <source>
        <dbReference type="PROSITE" id="PS50929"/>
    </source>
</evidence>
<dbReference type="GO" id="GO:1904680">
    <property type="term" value="F:peptide transmembrane transporter activity"/>
    <property type="evidence" value="ECO:0007669"/>
    <property type="project" value="InterPro"/>
</dbReference>
<dbReference type="InterPro" id="IPR027417">
    <property type="entry name" value="P-loop_NTPase"/>
</dbReference>
<dbReference type="RefSeq" id="WP_050432013.1">
    <property type="nucleotide sequence ID" value="NZ_CP012159.1"/>
</dbReference>
<dbReference type="GO" id="GO:0016887">
    <property type="term" value="F:ATP hydrolysis activity"/>
    <property type="evidence" value="ECO:0007669"/>
    <property type="project" value="InterPro"/>
</dbReference>
<dbReference type="InterPro" id="IPR036640">
    <property type="entry name" value="ABC1_TM_sf"/>
</dbReference>
<dbReference type="Proteomes" id="UP000067626">
    <property type="component" value="Chromosome"/>
</dbReference>
<dbReference type="InterPro" id="IPR003593">
    <property type="entry name" value="AAA+_ATPase"/>
</dbReference>
<reference evidence="10 11" key="1">
    <citation type="submission" date="2015-07" db="EMBL/GenBank/DDBJ databases">
        <title>Genome analysis of myxobacterium Chondromyces crocatus Cm c5 reveals a high potential for natural compound synthesis and the genetic basis for the loss of fruiting body formation.</title>
        <authorList>
            <person name="Zaburannyi N."/>
            <person name="Bunk B."/>
            <person name="Maier J."/>
            <person name="Overmann J."/>
            <person name="Mueller R."/>
        </authorList>
    </citation>
    <scope>NUCLEOTIDE SEQUENCE [LARGE SCALE GENOMIC DNA]</scope>
    <source>
        <strain evidence="10 11">Cm c5</strain>
    </source>
</reference>
<dbReference type="PANTHER" id="PTHR24221:SF654">
    <property type="entry name" value="ATP-BINDING CASSETTE SUB-FAMILY B MEMBER 6"/>
    <property type="match status" value="1"/>
</dbReference>
<feature type="transmembrane region" description="Helical" evidence="7">
    <location>
        <begin position="51"/>
        <end position="70"/>
    </location>
</feature>
<evidence type="ECO:0000313" key="11">
    <source>
        <dbReference type="Proteomes" id="UP000067626"/>
    </source>
</evidence>
<keyword evidence="2 7" id="KW-0812">Transmembrane</keyword>
<feature type="transmembrane region" description="Helical" evidence="7">
    <location>
        <begin position="268"/>
        <end position="290"/>
    </location>
</feature>
<dbReference type="PROSITE" id="PS50929">
    <property type="entry name" value="ABC_TM1F"/>
    <property type="match status" value="1"/>
</dbReference>
<gene>
    <name evidence="10" type="ORF">CMC5_041790</name>
</gene>
<keyword evidence="4 10" id="KW-0067">ATP-binding</keyword>
<dbReference type="AlphaFoldDB" id="A0A0K1EGN0"/>
<evidence type="ECO:0000256" key="4">
    <source>
        <dbReference type="ARBA" id="ARBA00022840"/>
    </source>
</evidence>
<dbReference type="GO" id="GO:0005886">
    <property type="term" value="C:plasma membrane"/>
    <property type="evidence" value="ECO:0007669"/>
    <property type="project" value="UniProtKB-SubCell"/>
</dbReference>
<dbReference type="EMBL" id="CP012159">
    <property type="protein sequence ID" value="AKT40026.1"/>
    <property type="molecule type" value="Genomic_DNA"/>
</dbReference>
<protein>
    <submittedName>
        <fullName evidence="10">ABC transporter ATP-binding protein</fullName>
    </submittedName>
</protein>
<dbReference type="Gene3D" id="3.40.50.300">
    <property type="entry name" value="P-loop containing nucleotide triphosphate hydrolases"/>
    <property type="match status" value="1"/>
</dbReference>
<dbReference type="OrthoDB" id="9760776at2"/>
<comment type="subcellular location">
    <subcellularLocation>
        <location evidence="1">Cell membrane</location>
        <topology evidence="1">Multi-pass membrane protein</topology>
    </subcellularLocation>
</comment>
<dbReference type="PANTHER" id="PTHR24221">
    <property type="entry name" value="ATP-BINDING CASSETTE SUB-FAMILY B"/>
    <property type="match status" value="1"/>
</dbReference>
<accession>A0A0K1EGN0</accession>
<dbReference type="InterPro" id="IPR005898">
    <property type="entry name" value="Cyc_pep_transpt_SyrD/YojI"/>
</dbReference>
<feature type="domain" description="ABC transporter" evidence="8">
    <location>
        <begin position="330"/>
        <end position="558"/>
    </location>
</feature>
<feature type="transmembrane region" description="Helical" evidence="7">
    <location>
        <begin position="133"/>
        <end position="166"/>
    </location>
</feature>
<evidence type="ECO:0000256" key="2">
    <source>
        <dbReference type="ARBA" id="ARBA00022692"/>
    </source>
</evidence>
<evidence type="ECO:0000313" key="10">
    <source>
        <dbReference type="EMBL" id="AKT40026.1"/>
    </source>
</evidence>
<evidence type="ECO:0000256" key="6">
    <source>
        <dbReference type="ARBA" id="ARBA00023136"/>
    </source>
</evidence>